<accession>A0A0A8ZGB8</accession>
<organism evidence="1">
    <name type="scientific">Arundo donax</name>
    <name type="common">Giant reed</name>
    <name type="synonym">Donax arundinaceus</name>
    <dbReference type="NCBI Taxonomy" id="35708"/>
    <lineage>
        <taxon>Eukaryota</taxon>
        <taxon>Viridiplantae</taxon>
        <taxon>Streptophyta</taxon>
        <taxon>Embryophyta</taxon>
        <taxon>Tracheophyta</taxon>
        <taxon>Spermatophyta</taxon>
        <taxon>Magnoliopsida</taxon>
        <taxon>Liliopsida</taxon>
        <taxon>Poales</taxon>
        <taxon>Poaceae</taxon>
        <taxon>PACMAD clade</taxon>
        <taxon>Arundinoideae</taxon>
        <taxon>Arundineae</taxon>
        <taxon>Arundo</taxon>
    </lineage>
</organism>
<sequence>MVARAFQLCAAAAVRGLHRPAASCKPCVASLM</sequence>
<evidence type="ECO:0000313" key="1">
    <source>
        <dbReference type="EMBL" id="JAD33917.1"/>
    </source>
</evidence>
<name>A0A0A8ZGB8_ARUDO</name>
<proteinExistence type="predicted"/>
<reference evidence="1" key="2">
    <citation type="journal article" date="2015" name="Data Brief">
        <title>Shoot transcriptome of the giant reed, Arundo donax.</title>
        <authorList>
            <person name="Barrero R.A."/>
            <person name="Guerrero F.D."/>
            <person name="Moolhuijzen P."/>
            <person name="Goolsby J.A."/>
            <person name="Tidwell J."/>
            <person name="Bellgard S.E."/>
            <person name="Bellgard M.I."/>
        </authorList>
    </citation>
    <scope>NUCLEOTIDE SEQUENCE</scope>
    <source>
        <tissue evidence="1">Shoot tissue taken approximately 20 cm above the soil surface</tissue>
    </source>
</reference>
<reference evidence="1" key="1">
    <citation type="submission" date="2014-09" db="EMBL/GenBank/DDBJ databases">
        <authorList>
            <person name="Magalhaes I.L.F."/>
            <person name="Oliveira U."/>
            <person name="Santos F.R."/>
            <person name="Vidigal T.H.D.A."/>
            <person name="Brescovit A.D."/>
            <person name="Santos A.J."/>
        </authorList>
    </citation>
    <scope>NUCLEOTIDE SEQUENCE</scope>
    <source>
        <tissue evidence="1">Shoot tissue taken approximately 20 cm above the soil surface</tissue>
    </source>
</reference>
<dbReference type="EMBL" id="GBRH01263978">
    <property type="protein sequence ID" value="JAD33917.1"/>
    <property type="molecule type" value="Transcribed_RNA"/>
</dbReference>
<dbReference type="AlphaFoldDB" id="A0A0A8ZGB8"/>
<protein>
    <submittedName>
        <fullName evidence="1">Uncharacterized protein</fullName>
    </submittedName>
</protein>